<gene>
    <name evidence="1" type="ORF">SAMN02745244_02497</name>
</gene>
<dbReference type="STRING" id="1123357.SAMN02745244_02497"/>
<dbReference type="EMBL" id="FQZG01000048">
    <property type="protein sequence ID" value="SHJ43333.1"/>
    <property type="molecule type" value="Genomic_DNA"/>
</dbReference>
<organism evidence="1 2">
    <name type="scientific">Tessaracoccus bendigoensis DSM 12906</name>
    <dbReference type="NCBI Taxonomy" id="1123357"/>
    <lineage>
        <taxon>Bacteria</taxon>
        <taxon>Bacillati</taxon>
        <taxon>Actinomycetota</taxon>
        <taxon>Actinomycetes</taxon>
        <taxon>Propionibacteriales</taxon>
        <taxon>Propionibacteriaceae</taxon>
        <taxon>Tessaracoccus</taxon>
    </lineage>
</organism>
<dbReference type="Proteomes" id="UP000184512">
    <property type="component" value="Unassembled WGS sequence"/>
</dbReference>
<keyword evidence="2" id="KW-1185">Reference proteome</keyword>
<evidence type="ECO:0000313" key="2">
    <source>
        <dbReference type="Proteomes" id="UP000184512"/>
    </source>
</evidence>
<name>A0A1M6J9G9_9ACTN</name>
<dbReference type="AlphaFoldDB" id="A0A1M6J9G9"/>
<reference evidence="1 2" key="1">
    <citation type="submission" date="2016-11" db="EMBL/GenBank/DDBJ databases">
        <authorList>
            <person name="Jaros S."/>
            <person name="Januszkiewicz K."/>
            <person name="Wedrychowicz H."/>
        </authorList>
    </citation>
    <scope>NUCLEOTIDE SEQUENCE [LARGE SCALE GENOMIC DNA]</scope>
    <source>
        <strain evidence="1 2">DSM 12906</strain>
    </source>
</reference>
<accession>A0A1M6J9G9</accession>
<sequence length="51" mass="5640">MTDATGHQTFLIGDFGRELVVAARFQGVDHRGLEPSRNWLLTRATTPLESA</sequence>
<evidence type="ECO:0000313" key="1">
    <source>
        <dbReference type="EMBL" id="SHJ43333.1"/>
    </source>
</evidence>
<protein>
    <submittedName>
        <fullName evidence="1">Uncharacterized protein</fullName>
    </submittedName>
</protein>
<proteinExistence type="predicted"/>